<name>A0A1X1WI54_MYCIR</name>
<evidence type="ECO:0000313" key="1">
    <source>
        <dbReference type="EMBL" id="ORV86210.1"/>
    </source>
</evidence>
<gene>
    <name evidence="1" type="ORF">AWC12_19195</name>
</gene>
<organism evidence="1 2">
    <name type="scientific">Mycolicibacterium iranicum</name>
    <name type="common">Mycobacterium iranicum</name>
    <dbReference type="NCBI Taxonomy" id="912594"/>
    <lineage>
        <taxon>Bacteria</taxon>
        <taxon>Bacillati</taxon>
        <taxon>Actinomycetota</taxon>
        <taxon>Actinomycetes</taxon>
        <taxon>Mycobacteriales</taxon>
        <taxon>Mycobacteriaceae</taxon>
        <taxon>Mycolicibacterium</taxon>
    </lineage>
</organism>
<proteinExistence type="predicted"/>
<reference evidence="1 2" key="1">
    <citation type="submission" date="2016-01" db="EMBL/GenBank/DDBJ databases">
        <title>The new phylogeny of the genus Mycobacterium.</title>
        <authorList>
            <person name="Tarcisio F."/>
            <person name="Conor M."/>
            <person name="Antonella G."/>
            <person name="Elisabetta G."/>
            <person name="Giulia F.S."/>
            <person name="Sara T."/>
            <person name="Anna F."/>
            <person name="Clotilde B."/>
            <person name="Roberto B."/>
            <person name="Veronica D.S."/>
            <person name="Fabio R."/>
            <person name="Monica P."/>
            <person name="Olivier J."/>
            <person name="Enrico T."/>
            <person name="Nicola S."/>
        </authorList>
    </citation>
    <scope>NUCLEOTIDE SEQUENCE [LARGE SCALE GENOMIC DNA]</scope>
    <source>
        <strain evidence="1 2">DSM 45541</strain>
    </source>
</reference>
<evidence type="ECO:0000313" key="2">
    <source>
        <dbReference type="Proteomes" id="UP000193622"/>
    </source>
</evidence>
<dbReference type="EMBL" id="LQPC01000037">
    <property type="protein sequence ID" value="ORV86210.1"/>
    <property type="molecule type" value="Genomic_DNA"/>
</dbReference>
<dbReference type="RefSeq" id="WP_085176169.1">
    <property type="nucleotide sequence ID" value="NZ_LQPC01000037.1"/>
</dbReference>
<accession>A0A1X1WI54</accession>
<comment type="caution">
    <text evidence="1">The sequence shown here is derived from an EMBL/GenBank/DDBJ whole genome shotgun (WGS) entry which is preliminary data.</text>
</comment>
<dbReference type="AlphaFoldDB" id="A0A1X1WI54"/>
<dbReference type="Proteomes" id="UP000193622">
    <property type="component" value="Unassembled WGS sequence"/>
</dbReference>
<protein>
    <submittedName>
        <fullName evidence="1">Uncharacterized protein</fullName>
    </submittedName>
</protein>
<sequence>MEPSERIPHDDWVDQDLLTRDEAAARLIDEIAEVTREIEAGKGDEVMHRRLSGMKEALKHYQQG</sequence>